<proteinExistence type="predicted"/>
<keyword evidence="3" id="KW-1185">Reference proteome</keyword>
<comment type="caution">
    <text evidence="2">The sequence shown here is derived from an EMBL/GenBank/DDBJ whole genome shotgun (WGS) entry which is preliminary data.</text>
</comment>
<feature type="transmembrane region" description="Helical" evidence="1">
    <location>
        <begin position="34"/>
        <end position="57"/>
    </location>
</feature>
<keyword evidence="1" id="KW-1133">Transmembrane helix</keyword>
<dbReference type="Pfam" id="PF14373">
    <property type="entry name" value="Imm_superinfect"/>
    <property type="match status" value="1"/>
</dbReference>
<keyword evidence="1" id="KW-0472">Membrane</keyword>
<keyword evidence="1" id="KW-0812">Transmembrane</keyword>
<accession>A0ABV8WRP4</accession>
<sequence>MEILAIIIATAAMIFLYFTPSILAARKNSNNKITIYLINFFLGWSLFGWLAALYLALQKNNSKVRF</sequence>
<gene>
    <name evidence="2" type="ORF">ACFOY7_05650</name>
</gene>
<dbReference type="EMBL" id="JBHSDT010000004">
    <property type="protein sequence ID" value="MFC4402552.1"/>
    <property type="molecule type" value="Genomic_DNA"/>
</dbReference>
<organism evidence="2 3">
    <name type="scientific">Gracilibacillus xinjiangensis</name>
    <dbReference type="NCBI Taxonomy" id="1193282"/>
    <lineage>
        <taxon>Bacteria</taxon>
        <taxon>Bacillati</taxon>
        <taxon>Bacillota</taxon>
        <taxon>Bacilli</taxon>
        <taxon>Bacillales</taxon>
        <taxon>Bacillaceae</taxon>
        <taxon>Gracilibacillus</taxon>
    </lineage>
</organism>
<protein>
    <submittedName>
        <fullName evidence="2">Superinfection immunity protein</fullName>
    </submittedName>
</protein>
<evidence type="ECO:0000313" key="2">
    <source>
        <dbReference type="EMBL" id="MFC4402552.1"/>
    </source>
</evidence>
<dbReference type="Proteomes" id="UP001595882">
    <property type="component" value="Unassembled WGS sequence"/>
</dbReference>
<reference evidence="3" key="1">
    <citation type="journal article" date="2019" name="Int. J. Syst. Evol. Microbiol.">
        <title>The Global Catalogue of Microorganisms (GCM) 10K type strain sequencing project: providing services to taxonomists for standard genome sequencing and annotation.</title>
        <authorList>
            <consortium name="The Broad Institute Genomics Platform"/>
            <consortium name="The Broad Institute Genome Sequencing Center for Infectious Disease"/>
            <person name="Wu L."/>
            <person name="Ma J."/>
        </authorList>
    </citation>
    <scope>NUCLEOTIDE SEQUENCE [LARGE SCALE GENOMIC DNA]</scope>
    <source>
        <strain evidence="3">CCUG 37865</strain>
    </source>
</reference>
<evidence type="ECO:0000256" key="1">
    <source>
        <dbReference type="SAM" id="Phobius"/>
    </source>
</evidence>
<dbReference type="RefSeq" id="WP_390250252.1">
    <property type="nucleotide sequence ID" value="NZ_JBHSDT010000004.1"/>
</dbReference>
<evidence type="ECO:0000313" key="3">
    <source>
        <dbReference type="Proteomes" id="UP001595882"/>
    </source>
</evidence>
<dbReference type="InterPro" id="IPR016410">
    <property type="entry name" value="Phage_imm"/>
</dbReference>
<name>A0ABV8WRP4_9BACI</name>